<dbReference type="EnsemblPlants" id="KEH17515">
    <property type="protein sequence ID" value="KEH17515"/>
    <property type="gene ID" value="MTR_0010s0390"/>
</dbReference>
<reference evidence="2 4" key="1">
    <citation type="journal article" date="2011" name="Nature">
        <title>The Medicago genome provides insight into the evolution of rhizobial symbioses.</title>
        <authorList>
            <person name="Young N.D."/>
            <person name="Debelle F."/>
            <person name="Oldroyd G.E."/>
            <person name="Geurts R."/>
            <person name="Cannon S.B."/>
            <person name="Udvardi M.K."/>
            <person name="Benedito V.A."/>
            <person name="Mayer K.F."/>
            <person name="Gouzy J."/>
            <person name="Schoof H."/>
            <person name="Van de Peer Y."/>
            <person name="Proost S."/>
            <person name="Cook D.R."/>
            <person name="Meyers B.C."/>
            <person name="Spannagl M."/>
            <person name="Cheung F."/>
            <person name="De Mita S."/>
            <person name="Krishnakumar V."/>
            <person name="Gundlach H."/>
            <person name="Zhou S."/>
            <person name="Mudge J."/>
            <person name="Bharti A.K."/>
            <person name="Murray J.D."/>
            <person name="Naoumkina M.A."/>
            <person name="Rosen B."/>
            <person name="Silverstein K.A."/>
            <person name="Tang H."/>
            <person name="Rombauts S."/>
            <person name="Zhao P.X."/>
            <person name="Zhou P."/>
            <person name="Barbe V."/>
            <person name="Bardou P."/>
            <person name="Bechner M."/>
            <person name="Bellec A."/>
            <person name="Berger A."/>
            <person name="Berges H."/>
            <person name="Bidwell S."/>
            <person name="Bisseling T."/>
            <person name="Choisne N."/>
            <person name="Couloux A."/>
            <person name="Denny R."/>
            <person name="Deshpande S."/>
            <person name="Dai X."/>
            <person name="Doyle J.J."/>
            <person name="Dudez A.M."/>
            <person name="Farmer A.D."/>
            <person name="Fouteau S."/>
            <person name="Franken C."/>
            <person name="Gibelin C."/>
            <person name="Gish J."/>
            <person name="Goldstein S."/>
            <person name="Gonzalez A.J."/>
            <person name="Green P.J."/>
            <person name="Hallab A."/>
            <person name="Hartog M."/>
            <person name="Hua A."/>
            <person name="Humphray S.J."/>
            <person name="Jeong D.H."/>
            <person name="Jing Y."/>
            <person name="Jocker A."/>
            <person name="Kenton S.M."/>
            <person name="Kim D.J."/>
            <person name="Klee K."/>
            <person name="Lai H."/>
            <person name="Lang C."/>
            <person name="Lin S."/>
            <person name="Macmil S.L."/>
            <person name="Magdelenat G."/>
            <person name="Matthews L."/>
            <person name="McCorrison J."/>
            <person name="Monaghan E.L."/>
            <person name="Mun J.H."/>
            <person name="Najar F.Z."/>
            <person name="Nicholson C."/>
            <person name="Noirot C."/>
            <person name="O'Bleness M."/>
            <person name="Paule C.R."/>
            <person name="Poulain J."/>
            <person name="Prion F."/>
            <person name="Qin B."/>
            <person name="Qu C."/>
            <person name="Retzel E.F."/>
            <person name="Riddle C."/>
            <person name="Sallet E."/>
            <person name="Samain S."/>
            <person name="Samson N."/>
            <person name="Sanders I."/>
            <person name="Saurat O."/>
            <person name="Scarpelli C."/>
            <person name="Schiex T."/>
            <person name="Segurens B."/>
            <person name="Severin A.J."/>
            <person name="Sherrier D.J."/>
            <person name="Shi R."/>
            <person name="Sims S."/>
            <person name="Singer S.R."/>
            <person name="Sinharoy S."/>
            <person name="Sterck L."/>
            <person name="Viollet A."/>
            <person name="Wang B.B."/>
            <person name="Wang K."/>
            <person name="Wang M."/>
            <person name="Wang X."/>
            <person name="Warfsmann J."/>
            <person name="Weissenbach J."/>
            <person name="White D.D."/>
            <person name="White J.D."/>
            <person name="Wiley G.B."/>
            <person name="Wincker P."/>
            <person name="Xing Y."/>
            <person name="Yang L."/>
            <person name="Yao Z."/>
            <person name="Ying F."/>
            <person name="Zhai J."/>
            <person name="Zhou L."/>
            <person name="Zuber A."/>
            <person name="Denarie J."/>
            <person name="Dixon R.A."/>
            <person name="May G.D."/>
            <person name="Schwartz D.C."/>
            <person name="Rogers J."/>
            <person name="Quetier F."/>
            <person name="Town C.D."/>
            <person name="Roe B.A."/>
        </authorList>
    </citation>
    <scope>NUCLEOTIDE SEQUENCE [LARGE SCALE GENOMIC DNA]</scope>
    <source>
        <strain evidence="2">A17</strain>
        <strain evidence="3 4">cv. Jemalong A17</strain>
    </source>
</reference>
<keyword evidence="4" id="KW-1185">Reference proteome</keyword>
<protein>
    <submittedName>
        <fullName evidence="2 3">Uncharacterized protein</fullName>
    </submittedName>
</protein>
<proteinExistence type="predicted"/>
<dbReference type="EMBL" id="KL402735">
    <property type="protein sequence ID" value="KEH17515.1"/>
    <property type="molecule type" value="Genomic_DNA"/>
</dbReference>
<dbReference type="HOGENOM" id="CLU_2149631_0_0_1"/>
<evidence type="ECO:0000313" key="3">
    <source>
        <dbReference type="EnsemblPlants" id="KEH17515"/>
    </source>
</evidence>
<dbReference type="InterPro" id="IPR055298">
    <property type="entry name" value="AtLOH3-like"/>
</dbReference>
<evidence type="ECO:0000313" key="4">
    <source>
        <dbReference type="Proteomes" id="UP000002051"/>
    </source>
</evidence>
<dbReference type="Proteomes" id="UP000002051">
    <property type="component" value="Unassembled WGS sequence"/>
</dbReference>
<reference evidence="3" key="3">
    <citation type="submission" date="2015-06" db="UniProtKB">
        <authorList>
            <consortium name="EnsemblPlants"/>
        </authorList>
    </citation>
    <scope>IDENTIFICATION</scope>
    <source>
        <strain evidence="3">cv. Jemalong A17</strain>
    </source>
</reference>
<dbReference type="AlphaFoldDB" id="A0A072TVF3"/>
<organism evidence="2 4">
    <name type="scientific">Medicago truncatula</name>
    <name type="common">Barrel medic</name>
    <name type="synonym">Medicago tribuloides</name>
    <dbReference type="NCBI Taxonomy" id="3880"/>
    <lineage>
        <taxon>Eukaryota</taxon>
        <taxon>Viridiplantae</taxon>
        <taxon>Streptophyta</taxon>
        <taxon>Embryophyta</taxon>
        <taxon>Tracheophyta</taxon>
        <taxon>Spermatophyta</taxon>
        <taxon>Magnoliopsida</taxon>
        <taxon>eudicotyledons</taxon>
        <taxon>Gunneridae</taxon>
        <taxon>Pentapetalae</taxon>
        <taxon>rosids</taxon>
        <taxon>fabids</taxon>
        <taxon>Fabales</taxon>
        <taxon>Fabaceae</taxon>
        <taxon>Papilionoideae</taxon>
        <taxon>50 kb inversion clade</taxon>
        <taxon>NPAAA clade</taxon>
        <taxon>Hologalegina</taxon>
        <taxon>IRL clade</taxon>
        <taxon>Trifolieae</taxon>
        <taxon>Medicago</taxon>
    </lineage>
</organism>
<dbReference type="PANTHER" id="PTHR11697:SF230">
    <property type="entry name" value="ZINC FINGER, MYM DOMAIN CONTAINING 1"/>
    <property type="match status" value="1"/>
</dbReference>
<evidence type="ECO:0000313" key="2">
    <source>
        <dbReference type="EMBL" id="KEH17515.1"/>
    </source>
</evidence>
<feature type="region of interest" description="Disordered" evidence="1">
    <location>
        <begin position="7"/>
        <end position="38"/>
    </location>
</feature>
<name>A0A072TVF3_MEDTR</name>
<sequence length="112" mass="12573">MVLVQIRGTRHEKNSKTLLPPLPPLSSTLAAEPPPSSATPPHIPFHLHFCDLSTIKLMNNFDFALTLHLMKKVLSISNELSQALQRKDQDIINVMNLVNITKERLQALRDDG</sequence>
<accession>A0A072TVF3</accession>
<reference evidence="2 4" key="2">
    <citation type="journal article" date="2014" name="BMC Genomics">
        <title>An improved genome release (version Mt4.0) for the model legume Medicago truncatula.</title>
        <authorList>
            <person name="Tang H."/>
            <person name="Krishnakumar V."/>
            <person name="Bidwell S."/>
            <person name="Rosen B."/>
            <person name="Chan A."/>
            <person name="Zhou S."/>
            <person name="Gentzbittel L."/>
            <person name="Childs K.L."/>
            <person name="Yandell M."/>
            <person name="Gundlach H."/>
            <person name="Mayer K.F."/>
            <person name="Schwartz D.C."/>
            <person name="Town C.D."/>
        </authorList>
    </citation>
    <scope>GENOME REANNOTATION</scope>
    <source>
        <strain evidence="2">A17</strain>
        <strain evidence="3 4">cv. Jemalong A17</strain>
    </source>
</reference>
<dbReference type="PANTHER" id="PTHR11697">
    <property type="entry name" value="GENERAL TRANSCRIPTION FACTOR 2-RELATED ZINC FINGER PROTEIN"/>
    <property type="match status" value="1"/>
</dbReference>
<gene>
    <name evidence="2" type="ORF">MTR_0010s0390</name>
</gene>
<evidence type="ECO:0000256" key="1">
    <source>
        <dbReference type="SAM" id="MobiDB-lite"/>
    </source>
</evidence>